<dbReference type="Proteomes" id="UP000796880">
    <property type="component" value="Unassembled WGS sequence"/>
</dbReference>
<evidence type="ECO:0000313" key="2">
    <source>
        <dbReference type="EMBL" id="KAF3433062.1"/>
    </source>
</evidence>
<name>A0A8K0GKY4_9ROSA</name>
<accession>A0A8K0GKY4</accession>
<evidence type="ECO:0000313" key="3">
    <source>
        <dbReference type="Proteomes" id="UP000796880"/>
    </source>
</evidence>
<organism evidence="2 3">
    <name type="scientific">Rhamnella rubrinervis</name>
    <dbReference type="NCBI Taxonomy" id="2594499"/>
    <lineage>
        <taxon>Eukaryota</taxon>
        <taxon>Viridiplantae</taxon>
        <taxon>Streptophyta</taxon>
        <taxon>Embryophyta</taxon>
        <taxon>Tracheophyta</taxon>
        <taxon>Spermatophyta</taxon>
        <taxon>Magnoliopsida</taxon>
        <taxon>eudicotyledons</taxon>
        <taxon>Gunneridae</taxon>
        <taxon>Pentapetalae</taxon>
        <taxon>rosids</taxon>
        <taxon>fabids</taxon>
        <taxon>Rosales</taxon>
        <taxon>Rhamnaceae</taxon>
        <taxon>rhamnoid group</taxon>
        <taxon>Rhamneae</taxon>
        <taxon>Rhamnella</taxon>
    </lineage>
</organism>
<protein>
    <submittedName>
        <fullName evidence="2">Uncharacterized protein</fullName>
    </submittedName>
</protein>
<comment type="caution">
    <text evidence="2">The sequence shown here is derived from an EMBL/GenBank/DDBJ whole genome shotgun (WGS) entry which is preliminary data.</text>
</comment>
<dbReference type="EMBL" id="VOIH02000011">
    <property type="protein sequence ID" value="KAF3433062.1"/>
    <property type="molecule type" value="Genomic_DNA"/>
</dbReference>
<evidence type="ECO:0000256" key="1">
    <source>
        <dbReference type="SAM" id="MobiDB-lite"/>
    </source>
</evidence>
<feature type="compositionally biased region" description="Basic residues" evidence="1">
    <location>
        <begin position="1"/>
        <end position="19"/>
    </location>
</feature>
<sequence>MKWAWRPKAKCLKGRRRVTPRPGGEEGGQEDMEITSGEDEPDEEDALPMNQPASGTRSLNRAIPSRGYEIAERRVGAFPVGRSFPAFSSRVLGRLRIVVAHLELRGEPWHYSTWRLFVGIPPFVPRSSIPSKRSNDLRLSSSFMFGCEAAKVRRRLPLGSRPPFHKPKRMGSPGCTIWGGWLAVLPACDGRYSIMGFIHLRQLHLYSSTLALLHVAKYRCLLGGNSESSDIFRSRFCEPIAVARSAALFTSGNGRVEMFKSCNRLYSNRDHSLASLFVVTIHGSRQWESLYAIGREARPRRAVNSEIEPPLLRFVVRRGNPK</sequence>
<proteinExistence type="predicted"/>
<keyword evidence="3" id="KW-1185">Reference proteome</keyword>
<reference evidence="2" key="1">
    <citation type="submission" date="2020-03" db="EMBL/GenBank/DDBJ databases">
        <title>A high-quality chromosome-level genome assembly of a woody plant with both climbing and erect habits, Rhamnella rubrinervis.</title>
        <authorList>
            <person name="Lu Z."/>
            <person name="Yang Y."/>
            <person name="Zhu X."/>
            <person name="Sun Y."/>
        </authorList>
    </citation>
    <scope>NUCLEOTIDE SEQUENCE</scope>
    <source>
        <strain evidence="2">BYM</strain>
        <tissue evidence="2">Leaf</tissue>
    </source>
</reference>
<feature type="compositionally biased region" description="Acidic residues" evidence="1">
    <location>
        <begin position="27"/>
        <end position="46"/>
    </location>
</feature>
<feature type="region of interest" description="Disordered" evidence="1">
    <location>
        <begin position="1"/>
        <end position="61"/>
    </location>
</feature>
<gene>
    <name evidence="2" type="ORF">FNV43_RR24164</name>
</gene>
<dbReference type="AlphaFoldDB" id="A0A8K0GKY4"/>